<gene>
    <name evidence="1" type="ORF">DW888_12680</name>
</gene>
<name>A0A413VLD8_9BACE</name>
<comment type="caution">
    <text evidence="1">The sequence shown here is derived from an EMBL/GenBank/DDBJ whole genome shotgun (WGS) entry which is preliminary data.</text>
</comment>
<dbReference type="Proteomes" id="UP000284379">
    <property type="component" value="Unassembled WGS sequence"/>
</dbReference>
<accession>A0A413VLD8</accession>
<dbReference type="EMBL" id="QSGO01000009">
    <property type="protein sequence ID" value="RHB34396.1"/>
    <property type="molecule type" value="Genomic_DNA"/>
</dbReference>
<dbReference type="RefSeq" id="WP_002560274.1">
    <property type="nucleotide sequence ID" value="NZ_BMBN01000049.1"/>
</dbReference>
<dbReference type="GeneID" id="69502240"/>
<reference evidence="1 2" key="1">
    <citation type="submission" date="2018-08" db="EMBL/GenBank/DDBJ databases">
        <title>A genome reference for cultivated species of the human gut microbiota.</title>
        <authorList>
            <person name="Zou Y."/>
            <person name="Xue W."/>
            <person name="Luo G."/>
        </authorList>
    </citation>
    <scope>NUCLEOTIDE SEQUENCE [LARGE SCALE GENOMIC DNA]</scope>
    <source>
        <strain evidence="1 2">AM40-30BH</strain>
    </source>
</reference>
<evidence type="ECO:0000313" key="1">
    <source>
        <dbReference type="EMBL" id="RHB34396.1"/>
    </source>
</evidence>
<dbReference type="AlphaFoldDB" id="A0A413VLD8"/>
<proteinExistence type="predicted"/>
<sequence length="83" mass="9900">MKRFASHYLYAPDTGFLKQQVVEMEGEYVVRFFPLTEEIESVEWLPGVIELTQVKDKFCAYLLFPFDFTMMQPVAETRRRQLL</sequence>
<evidence type="ECO:0000313" key="2">
    <source>
        <dbReference type="Proteomes" id="UP000284379"/>
    </source>
</evidence>
<organism evidence="1 2">
    <name type="scientific">Bacteroides nordii</name>
    <dbReference type="NCBI Taxonomy" id="291645"/>
    <lineage>
        <taxon>Bacteria</taxon>
        <taxon>Pseudomonadati</taxon>
        <taxon>Bacteroidota</taxon>
        <taxon>Bacteroidia</taxon>
        <taxon>Bacteroidales</taxon>
        <taxon>Bacteroidaceae</taxon>
        <taxon>Bacteroides</taxon>
    </lineage>
</organism>
<protein>
    <submittedName>
        <fullName evidence="1">Uncharacterized protein</fullName>
    </submittedName>
</protein>